<keyword evidence="4" id="KW-0503">Monooxygenase</keyword>
<dbReference type="PANTHER" id="PTHR23150:SF36">
    <property type="entry name" value="HERCYNINE OXYGENASE"/>
    <property type="match status" value="1"/>
</dbReference>
<feature type="binding site" evidence="4">
    <location>
        <begin position="142"/>
        <end position="145"/>
    </location>
    <ligand>
        <name>gamma-L-glutamyl-L-cysteine</name>
        <dbReference type="ChEBI" id="CHEBI:58173"/>
    </ligand>
</feature>
<feature type="compositionally biased region" description="Low complexity" evidence="5">
    <location>
        <begin position="1"/>
        <end position="55"/>
    </location>
</feature>
<dbReference type="EC" id="1.14.99.50" evidence="4"/>
<evidence type="ECO:0000256" key="4">
    <source>
        <dbReference type="HAMAP-Rule" id="MF_02035"/>
    </source>
</evidence>
<feature type="binding site" evidence="4">
    <location>
        <position position="198"/>
    </location>
    <ligand>
        <name>Fe cation</name>
        <dbReference type="ChEBI" id="CHEBI:24875"/>
    </ligand>
</feature>
<comment type="cofactor">
    <cofactor evidence="4">
        <name>Fe(2+)</name>
        <dbReference type="ChEBI" id="CHEBI:29033"/>
    </cofactor>
</comment>
<feature type="region of interest" description="Disordered" evidence="5">
    <location>
        <begin position="1"/>
        <end position="60"/>
    </location>
</feature>
<dbReference type="InterPro" id="IPR005532">
    <property type="entry name" value="SUMF_dom"/>
</dbReference>
<dbReference type="InterPro" id="IPR017806">
    <property type="entry name" value="EgtB"/>
</dbReference>
<reference evidence="8" key="1">
    <citation type="journal article" date="2014" name="Int. J. Syst. Evol. Microbiol.">
        <title>Complete genome sequence of Corynebacterium casei LMG S-19264T (=DSM 44701T), isolated from a smear-ripened cheese.</title>
        <authorList>
            <consortium name="US DOE Joint Genome Institute (JGI-PGF)"/>
            <person name="Walter F."/>
            <person name="Albersmeier A."/>
            <person name="Kalinowski J."/>
            <person name="Ruckert C."/>
        </authorList>
    </citation>
    <scope>NUCLEOTIDE SEQUENCE</scope>
    <source>
        <strain evidence="8">CGMCC 4.7201</strain>
    </source>
</reference>
<evidence type="ECO:0000313" key="8">
    <source>
        <dbReference type="EMBL" id="GGO95958.1"/>
    </source>
</evidence>
<comment type="catalytic activity">
    <reaction evidence="4">
        <text>gamma-L-glutamyl-L-cysteine + hercynine + O2 = gamma-L-glutamyl-hercynylcysteine S-oxide + H2O</text>
        <dbReference type="Rhea" id="RHEA:42672"/>
        <dbReference type="ChEBI" id="CHEBI:15377"/>
        <dbReference type="ChEBI" id="CHEBI:15379"/>
        <dbReference type="ChEBI" id="CHEBI:15781"/>
        <dbReference type="ChEBI" id="CHEBI:58173"/>
        <dbReference type="ChEBI" id="CHEBI:82703"/>
        <dbReference type="EC" id="1.14.99.50"/>
    </reaction>
</comment>
<comment type="pathway">
    <text evidence="3 4">Amino-acid biosynthesis; ergothioneine biosynthesis.</text>
</comment>
<reference evidence="8" key="2">
    <citation type="submission" date="2020-09" db="EMBL/GenBank/DDBJ databases">
        <authorList>
            <person name="Sun Q."/>
            <person name="Zhou Y."/>
        </authorList>
    </citation>
    <scope>NUCLEOTIDE SEQUENCE</scope>
    <source>
        <strain evidence="8">CGMCC 4.7201</strain>
    </source>
</reference>
<feature type="domain" description="Sulfatase-modifying factor enzyme-like" evidence="6">
    <location>
        <begin position="228"/>
        <end position="487"/>
    </location>
</feature>
<organism evidence="8 9">
    <name type="scientific">Wenjunlia tyrosinilytica</name>
    <dbReference type="NCBI Taxonomy" id="1544741"/>
    <lineage>
        <taxon>Bacteria</taxon>
        <taxon>Bacillati</taxon>
        <taxon>Actinomycetota</taxon>
        <taxon>Actinomycetes</taxon>
        <taxon>Kitasatosporales</taxon>
        <taxon>Streptomycetaceae</taxon>
        <taxon>Wenjunlia</taxon>
    </lineage>
</organism>
<gene>
    <name evidence="4 8" type="primary">egtB</name>
    <name evidence="8" type="ORF">GCM10012280_54360</name>
</gene>
<name>A0A917ZUJ5_9ACTN</name>
<feature type="binding site" evidence="4">
    <location>
        <position position="472"/>
    </location>
    <ligand>
        <name>gamma-L-glutamyl-L-cysteine</name>
        <dbReference type="ChEBI" id="CHEBI:58173"/>
    </ligand>
</feature>
<evidence type="ECO:0000259" key="7">
    <source>
        <dbReference type="Pfam" id="PF12867"/>
    </source>
</evidence>
<dbReference type="NCBIfam" id="TIGR03440">
    <property type="entry name" value="egtB_TIGR03440"/>
    <property type="match status" value="1"/>
</dbReference>
<protein>
    <recommendedName>
        <fullName evidence="4">Hercynine oxygenase</fullName>
        <ecNumber evidence="4">1.14.99.50</ecNumber>
    </recommendedName>
    <alternativeName>
        <fullName evidence="4">Gamma-glutamyl hercynylcysteine S-oxide synthase</fullName>
    </alternativeName>
</protein>
<evidence type="ECO:0000256" key="5">
    <source>
        <dbReference type="SAM" id="MobiDB-lite"/>
    </source>
</evidence>
<evidence type="ECO:0000259" key="6">
    <source>
        <dbReference type="Pfam" id="PF03781"/>
    </source>
</evidence>
<comment type="similarity">
    <text evidence="4">Belongs to the EgtB family.</text>
</comment>
<dbReference type="AlphaFoldDB" id="A0A917ZUJ5"/>
<dbReference type="Gene3D" id="3.90.1580.10">
    <property type="entry name" value="paralog of FGE (formylglycine-generating enzyme)"/>
    <property type="match status" value="1"/>
</dbReference>
<feature type="domain" description="DinB-like" evidence="7">
    <location>
        <begin position="71"/>
        <end position="202"/>
    </location>
</feature>
<feature type="binding site" evidence="4">
    <location>
        <position position="194"/>
    </location>
    <ligand>
        <name>Fe cation</name>
        <dbReference type="ChEBI" id="CHEBI:24875"/>
    </ligand>
</feature>
<dbReference type="SUPFAM" id="SSF109854">
    <property type="entry name" value="DinB/YfiT-like putative metalloenzymes"/>
    <property type="match status" value="1"/>
</dbReference>
<dbReference type="InterPro" id="IPR024775">
    <property type="entry name" value="DinB-like"/>
</dbReference>
<evidence type="ECO:0000256" key="3">
    <source>
        <dbReference type="ARBA" id="ARBA00037882"/>
    </source>
</evidence>
<dbReference type="HAMAP" id="MF_02035">
    <property type="entry name" value="EgtB"/>
    <property type="match status" value="1"/>
</dbReference>
<dbReference type="GO" id="GO:0005506">
    <property type="term" value="F:iron ion binding"/>
    <property type="evidence" value="ECO:0007669"/>
    <property type="project" value="UniProtKB-UniRule"/>
</dbReference>
<keyword evidence="1 4" id="KW-0560">Oxidoreductase</keyword>
<dbReference type="SUPFAM" id="SSF56436">
    <property type="entry name" value="C-type lectin-like"/>
    <property type="match status" value="1"/>
</dbReference>
<proteinExistence type="inferred from homology"/>
<comment type="caution">
    <text evidence="8">The sequence shown here is derived from an EMBL/GenBank/DDBJ whole genome shotgun (WGS) entry which is preliminary data.</text>
</comment>
<keyword evidence="9" id="KW-1185">Reference proteome</keyword>
<dbReference type="Pfam" id="PF12867">
    <property type="entry name" value="DinB_2"/>
    <property type="match status" value="1"/>
</dbReference>
<comment type="function">
    <text evidence="4">Catalyzes the oxidative sulfurization of hercynine (N-alpha,N-alpha,N-alpha-trimethyl-L-histidine) into hercynyl-gamma-L-glutamyl-L-cysteine sulfoxide, a step in the biosynthesis pathway of ergothioneine.</text>
</comment>
<evidence type="ECO:0000313" key="9">
    <source>
        <dbReference type="Proteomes" id="UP000641932"/>
    </source>
</evidence>
<feature type="binding site" evidence="4">
    <location>
        <position position="108"/>
    </location>
    <ligand>
        <name>Fe cation</name>
        <dbReference type="ChEBI" id="CHEBI:24875"/>
    </ligand>
</feature>
<accession>A0A917ZUJ5</accession>
<dbReference type="EMBL" id="BMMS01000027">
    <property type="protein sequence ID" value="GGO95958.1"/>
    <property type="molecule type" value="Genomic_DNA"/>
</dbReference>
<dbReference type="InterPro" id="IPR032890">
    <property type="entry name" value="EgtB_Actinobacteria"/>
</dbReference>
<dbReference type="Pfam" id="PF03781">
    <property type="entry name" value="FGE-sulfatase"/>
    <property type="match status" value="1"/>
</dbReference>
<dbReference type="Proteomes" id="UP000641932">
    <property type="component" value="Unassembled WGS sequence"/>
</dbReference>
<keyword evidence="4" id="KW-0479">Metal-binding</keyword>
<dbReference type="InterPro" id="IPR042095">
    <property type="entry name" value="SUMF_sf"/>
</dbReference>
<dbReference type="InterPro" id="IPR034660">
    <property type="entry name" value="DinB/YfiT-like"/>
</dbReference>
<dbReference type="Gene3D" id="1.20.120.450">
    <property type="entry name" value="dinb family like domain"/>
    <property type="match status" value="1"/>
</dbReference>
<dbReference type="InterPro" id="IPR051043">
    <property type="entry name" value="Sulfatase_Mod_Factor_Kinase"/>
</dbReference>
<sequence length="497" mass="54111">MLTPQAPAGPSGPSGPAGAATPSGVPGAPGAPGAATPSGAPGAARPSGPSGADGPTAAGDGERLRERIADALTASRARTAALTDCVEEPDLTAQHSPLMSPLVWDLAHIGNQEELWLLRNVAGRDPMHPEIDPLYDAFEHPRATRPSLPLLPPAQARSYSAEVRGRVLDLIEKAPLEGNRLLSDGFAFGMIAQHEQQHDETMLITHQLRKGPAVLTAPPPPEAPSTPLPKEILVPAGQFTMGTSTEPWALDNERPAHAVDVAAFHIDTVPVTNAAYIEFIDDGGYDEPRWWTEEGWAHRNHAKLSAPLFWKREAGQWLRRRFGVTEPVPPAEPVVHVSWYEADAYARWAGRRLPTEAEWEKAARHDPATGRSLRYPWGDEDPQPHHANLAQRHLQPAPVGAYPAGVSPLGVHQLIGDVWEWTSSGFHPYPGFSAWPYREYSEVFFGGDYKMLRGGSFAVDPVACRGTFRNWDHPVRRQIFSGFRTARDDRPTSAESV</sequence>
<evidence type="ECO:0000256" key="1">
    <source>
        <dbReference type="ARBA" id="ARBA00023002"/>
    </source>
</evidence>
<keyword evidence="2 4" id="KW-0408">Iron</keyword>
<dbReference type="GO" id="GO:0044875">
    <property type="term" value="F:gamma-glutamyl hercynylcysteine sulfoxide synthase activity"/>
    <property type="evidence" value="ECO:0007669"/>
    <property type="project" value="UniProtKB-EC"/>
</dbReference>
<dbReference type="InterPro" id="IPR016187">
    <property type="entry name" value="CTDL_fold"/>
</dbReference>
<feature type="binding site" evidence="4">
    <location>
        <position position="476"/>
    </location>
    <ligand>
        <name>gamma-L-glutamyl-L-cysteine</name>
        <dbReference type="ChEBI" id="CHEBI:58173"/>
    </ligand>
</feature>
<dbReference type="PANTHER" id="PTHR23150">
    <property type="entry name" value="SULFATASE MODIFYING FACTOR 1, 2"/>
    <property type="match status" value="1"/>
</dbReference>
<evidence type="ECO:0000256" key="2">
    <source>
        <dbReference type="ARBA" id="ARBA00023004"/>
    </source>
</evidence>